<dbReference type="PANTHER" id="PTHR46732:SF8">
    <property type="entry name" value="ATP-DEPENDENT PROTEASE LA (LON) DOMAIN PROTEIN"/>
    <property type="match status" value="1"/>
</dbReference>
<dbReference type="InterPro" id="IPR003111">
    <property type="entry name" value="Lon_prtase_N"/>
</dbReference>
<evidence type="ECO:0000313" key="3">
    <source>
        <dbReference type="Proteomes" id="UP000007089"/>
    </source>
</evidence>
<dbReference type="HOGENOM" id="CLU_048359_2_1_7"/>
<proteinExistence type="predicted"/>
<dbReference type="InterPro" id="IPR015947">
    <property type="entry name" value="PUA-like_sf"/>
</dbReference>
<dbReference type="EMBL" id="CP001359">
    <property type="protein sequence ID" value="ACL67778.1"/>
    <property type="molecule type" value="Genomic_DNA"/>
</dbReference>
<keyword evidence="3" id="KW-1185">Reference proteome</keyword>
<sequence length="231" mass="25208">MCAERIAPPSPRAALEKACAALKVFPLHGVVVLPGTPTPFHIFEPRYRALVADALRGDRILAVPGLTTMEAAQQLHPPLFPVAGACVIEQEDRYDDGRYDLVVRGVARVRLIQELANEKPYREFRAEVLDDVWPDEGPEALEPDVASLRQLVLELSTRLPPESGAPALAEAVAQMRDASAIADLVAAAAVSEPHARQRVLETLEVERRLELVVEEVAGVVLLLSKGQRPEN</sequence>
<accession>B8JCQ8</accession>
<dbReference type="InterPro" id="IPR046336">
    <property type="entry name" value="Lon_prtase_N_sf"/>
</dbReference>
<dbReference type="RefSeq" id="WP_015935461.1">
    <property type="nucleotide sequence ID" value="NC_011891.1"/>
</dbReference>
<dbReference type="SMART" id="SM00464">
    <property type="entry name" value="LON"/>
    <property type="match status" value="1"/>
</dbReference>
<dbReference type="SUPFAM" id="SSF88697">
    <property type="entry name" value="PUA domain-like"/>
    <property type="match status" value="1"/>
</dbReference>
<gene>
    <name evidence="2" type="ordered locus">A2cp1_4461</name>
</gene>
<dbReference type="Gene3D" id="1.20.58.1480">
    <property type="match status" value="1"/>
</dbReference>
<protein>
    <submittedName>
        <fullName evidence="2">Peptidase S16 lon domain protein</fullName>
    </submittedName>
</protein>
<dbReference type="PROSITE" id="PS51787">
    <property type="entry name" value="LON_N"/>
    <property type="match status" value="1"/>
</dbReference>
<dbReference type="Gene3D" id="2.30.130.40">
    <property type="entry name" value="LON domain-like"/>
    <property type="match status" value="1"/>
</dbReference>
<reference evidence="2" key="1">
    <citation type="submission" date="2009-01" db="EMBL/GenBank/DDBJ databases">
        <title>Complete sequence of Anaeromyxobacter dehalogenans 2CP-1.</title>
        <authorList>
            <consortium name="US DOE Joint Genome Institute"/>
            <person name="Lucas S."/>
            <person name="Copeland A."/>
            <person name="Lapidus A."/>
            <person name="Glavina del Rio T."/>
            <person name="Dalin E."/>
            <person name="Tice H."/>
            <person name="Bruce D."/>
            <person name="Goodwin L."/>
            <person name="Pitluck S."/>
            <person name="Saunders E."/>
            <person name="Brettin T."/>
            <person name="Detter J.C."/>
            <person name="Han C."/>
            <person name="Larimer F."/>
            <person name="Land M."/>
            <person name="Hauser L."/>
            <person name="Kyrpides N."/>
            <person name="Ovchinnikova G."/>
            <person name="Beliaev A.S."/>
            <person name="Richardson P."/>
        </authorList>
    </citation>
    <scope>NUCLEOTIDE SEQUENCE</scope>
    <source>
        <strain evidence="2">2CP-1</strain>
    </source>
</reference>
<dbReference type="Proteomes" id="UP000007089">
    <property type="component" value="Chromosome"/>
</dbReference>
<evidence type="ECO:0000259" key="1">
    <source>
        <dbReference type="PROSITE" id="PS51787"/>
    </source>
</evidence>
<dbReference type="AlphaFoldDB" id="B8JCQ8"/>
<name>B8JCQ8_ANAD2</name>
<organism evidence="2 3">
    <name type="scientific">Anaeromyxobacter dehalogenans (strain ATCC BAA-258 / DSM 21875 / 2CP-1)</name>
    <dbReference type="NCBI Taxonomy" id="455488"/>
    <lineage>
        <taxon>Bacteria</taxon>
        <taxon>Pseudomonadati</taxon>
        <taxon>Myxococcota</taxon>
        <taxon>Myxococcia</taxon>
        <taxon>Myxococcales</taxon>
        <taxon>Cystobacterineae</taxon>
        <taxon>Anaeromyxobacteraceae</taxon>
        <taxon>Anaeromyxobacter</taxon>
    </lineage>
</organism>
<evidence type="ECO:0000313" key="2">
    <source>
        <dbReference type="EMBL" id="ACL67778.1"/>
    </source>
</evidence>
<dbReference type="KEGG" id="acp:A2cp1_4461"/>
<dbReference type="Pfam" id="PF02190">
    <property type="entry name" value="LON_substr_bdg"/>
    <property type="match status" value="1"/>
</dbReference>
<dbReference type="PANTHER" id="PTHR46732">
    <property type="entry name" value="ATP-DEPENDENT PROTEASE LA (LON) DOMAIN PROTEIN"/>
    <property type="match status" value="1"/>
</dbReference>
<feature type="domain" description="Lon N-terminal" evidence="1">
    <location>
        <begin position="22"/>
        <end position="220"/>
    </location>
</feature>